<keyword evidence="1" id="KW-0862">Zinc</keyword>
<dbReference type="AlphaFoldDB" id="A0A9K3H041"/>
<dbReference type="PANTHER" id="PTHR47592">
    <property type="entry name" value="PBF68 PROTEIN"/>
    <property type="match status" value="1"/>
</dbReference>
<dbReference type="Proteomes" id="UP000215914">
    <property type="component" value="Unassembled WGS sequence"/>
</dbReference>
<dbReference type="SMART" id="SM00343">
    <property type="entry name" value="ZnF_C2HC"/>
    <property type="match status" value="1"/>
</dbReference>
<reference evidence="4" key="1">
    <citation type="journal article" date="2017" name="Nature">
        <title>The sunflower genome provides insights into oil metabolism, flowering and Asterid evolution.</title>
        <authorList>
            <person name="Badouin H."/>
            <person name="Gouzy J."/>
            <person name="Grassa C.J."/>
            <person name="Murat F."/>
            <person name="Staton S.E."/>
            <person name="Cottret L."/>
            <person name="Lelandais-Briere C."/>
            <person name="Owens G.L."/>
            <person name="Carrere S."/>
            <person name="Mayjonade B."/>
            <person name="Legrand L."/>
            <person name="Gill N."/>
            <person name="Kane N.C."/>
            <person name="Bowers J.E."/>
            <person name="Hubner S."/>
            <person name="Bellec A."/>
            <person name="Berard A."/>
            <person name="Berges H."/>
            <person name="Blanchet N."/>
            <person name="Boniface M.C."/>
            <person name="Brunel D."/>
            <person name="Catrice O."/>
            <person name="Chaidir N."/>
            <person name="Claudel C."/>
            <person name="Donnadieu C."/>
            <person name="Faraut T."/>
            <person name="Fievet G."/>
            <person name="Helmstetter N."/>
            <person name="King M."/>
            <person name="Knapp S.J."/>
            <person name="Lai Z."/>
            <person name="Le Paslier M.C."/>
            <person name="Lippi Y."/>
            <person name="Lorenzon L."/>
            <person name="Mandel J.R."/>
            <person name="Marage G."/>
            <person name="Marchand G."/>
            <person name="Marquand E."/>
            <person name="Bret-Mestries E."/>
            <person name="Morien E."/>
            <person name="Nambeesan S."/>
            <person name="Nguyen T."/>
            <person name="Pegot-Espagnet P."/>
            <person name="Pouilly N."/>
            <person name="Raftis F."/>
            <person name="Sallet E."/>
            <person name="Schiex T."/>
            <person name="Thomas J."/>
            <person name="Vandecasteele C."/>
            <person name="Vares D."/>
            <person name="Vear F."/>
            <person name="Vautrin S."/>
            <person name="Crespi M."/>
            <person name="Mangin B."/>
            <person name="Burke J.M."/>
            <person name="Salse J."/>
            <person name="Munos S."/>
            <person name="Vincourt P."/>
            <person name="Rieseberg L.H."/>
            <person name="Langlade N.B."/>
        </authorList>
    </citation>
    <scope>NUCLEOTIDE SEQUENCE</scope>
    <source>
        <tissue evidence="4">Leaves</tissue>
    </source>
</reference>
<proteinExistence type="predicted"/>
<feature type="domain" description="CCHC-type" evidence="3">
    <location>
        <begin position="256"/>
        <end position="270"/>
    </location>
</feature>
<dbReference type="Pfam" id="PF00098">
    <property type="entry name" value="zf-CCHC"/>
    <property type="match status" value="1"/>
</dbReference>
<dbReference type="SUPFAM" id="SSF57756">
    <property type="entry name" value="Retrovirus zinc finger-like domains"/>
    <property type="match status" value="1"/>
</dbReference>
<dbReference type="InterPro" id="IPR001878">
    <property type="entry name" value="Znf_CCHC"/>
</dbReference>
<evidence type="ECO:0000256" key="1">
    <source>
        <dbReference type="PROSITE-ProRule" id="PRU00047"/>
    </source>
</evidence>
<feature type="region of interest" description="Disordered" evidence="2">
    <location>
        <begin position="210"/>
        <end position="298"/>
    </location>
</feature>
<keyword evidence="4" id="KW-0548">Nucleotidyltransferase</keyword>
<keyword evidence="5" id="KW-1185">Reference proteome</keyword>
<name>A0A9K3H041_HELAN</name>
<dbReference type="PROSITE" id="PS50158">
    <property type="entry name" value="ZF_CCHC"/>
    <property type="match status" value="1"/>
</dbReference>
<protein>
    <submittedName>
        <fullName evidence="4">RNA-directed DNA polymerase</fullName>
        <ecNumber evidence="4">2.7.7.49</ecNumber>
    </submittedName>
</protein>
<dbReference type="EMBL" id="MNCJ02000331">
    <property type="protein sequence ID" value="KAF5762190.1"/>
    <property type="molecule type" value="Genomic_DNA"/>
</dbReference>
<dbReference type="Pfam" id="PF14223">
    <property type="entry name" value="Retrotran_gag_2"/>
    <property type="match status" value="1"/>
</dbReference>
<dbReference type="PANTHER" id="PTHR47592:SF29">
    <property type="entry name" value="ZINC FINGER, CCHC-TYPE"/>
    <property type="match status" value="1"/>
</dbReference>
<dbReference type="GO" id="GO:0003676">
    <property type="term" value="F:nucleic acid binding"/>
    <property type="evidence" value="ECO:0007669"/>
    <property type="project" value="InterPro"/>
</dbReference>
<accession>A0A9K3H041</accession>
<evidence type="ECO:0000313" key="5">
    <source>
        <dbReference type="Proteomes" id="UP000215914"/>
    </source>
</evidence>
<organism evidence="4 5">
    <name type="scientific">Helianthus annuus</name>
    <name type="common">Common sunflower</name>
    <dbReference type="NCBI Taxonomy" id="4232"/>
    <lineage>
        <taxon>Eukaryota</taxon>
        <taxon>Viridiplantae</taxon>
        <taxon>Streptophyta</taxon>
        <taxon>Embryophyta</taxon>
        <taxon>Tracheophyta</taxon>
        <taxon>Spermatophyta</taxon>
        <taxon>Magnoliopsida</taxon>
        <taxon>eudicotyledons</taxon>
        <taxon>Gunneridae</taxon>
        <taxon>Pentapetalae</taxon>
        <taxon>asterids</taxon>
        <taxon>campanulids</taxon>
        <taxon>Asterales</taxon>
        <taxon>Asteraceae</taxon>
        <taxon>Asteroideae</taxon>
        <taxon>Heliantheae alliance</taxon>
        <taxon>Heliantheae</taxon>
        <taxon>Helianthus</taxon>
    </lineage>
</organism>
<keyword evidence="1" id="KW-0863">Zinc-finger</keyword>
<dbReference type="GO" id="GO:0003964">
    <property type="term" value="F:RNA-directed DNA polymerase activity"/>
    <property type="evidence" value="ECO:0007669"/>
    <property type="project" value="UniProtKB-KW"/>
</dbReference>
<keyword evidence="4" id="KW-0808">Transferase</keyword>
<evidence type="ECO:0000259" key="3">
    <source>
        <dbReference type="PROSITE" id="PS50158"/>
    </source>
</evidence>
<keyword evidence="4" id="KW-0695">RNA-directed DNA polymerase</keyword>
<keyword evidence="1" id="KW-0479">Metal-binding</keyword>
<feature type="compositionally biased region" description="Low complexity" evidence="2">
    <location>
        <begin position="242"/>
        <end position="255"/>
    </location>
</feature>
<reference evidence="4" key="2">
    <citation type="submission" date="2020-06" db="EMBL/GenBank/DDBJ databases">
        <title>Helianthus annuus Genome sequencing and assembly Release 2.</title>
        <authorList>
            <person name="Gouzy J."/>
            <person name="Langlade N."/>
            <person name="Munos S."/>
        </authorList>
    </citation>
    <scope>NUCLEOTIDE SEQUENCE</scope>
    <source>
        <tissue evidence="4">Leaves</tissue>
    </source>
</reference>
<feature type="compositionally biased region" description="Polar residues" evidence="2">
    <location>
        <begin position="215"/>
        <end position="231"/>
    </location>
</feature>
<gene>
    <name evidence="4" type="ORF">HanXRQr2_Chr16g0773881</name>
</gene>
<evidence type="ECO:0000313" key="4">
    <source>
        <dbReference type="EMBL" id="KAF5762190.1"/>
    </source>
</evidence>
<dbReference type="Gramene" id="mRNA:HanXRQr2_Chr16g0773881">
    <property type="protein sequence ID" value="mRNA:HanXRQr2_Chr16g0773881"/>
    <property type="gene ID" value="HanXRQr2_Chr16g0773881"/>
</dbReference>
<dbReference type="Gene3D" id="4.10.60.10">
    <property type="entry name" value="Zinc finger, CCHC-type"/>
    <property type="match status" value="1"/>
</dbReference>
<dbReference type="EC" id="2.7.7.49" evidence="4"/>
<dbReference type="GO" id="GO:0008270">
    <property type="term" value="F:zinc ion binding"/>
    <property type="evidence" value="ECO:0007669"/>
    <property type="project" value="UniProtKB-KW"/>
</dbReference>
<sequence length="298" mass="34116">MASGSMKDMIIKENKLEKFEGVDFRRWQKKMHFLLSSLKVVYVLTTPIPEIQEEGNLEQIRKRSKWENDNYICLGHILNGMSDPLFDVYQNVETAKILWDTLEAKYMAEDSSSKKFLVSNFNNYKMVDERPVMEQYHELLRILGQFAQHDMKMDESISVSSIIDKLPPSWRDVKHNLKHQKGELTLVELGSHFRIEEGLRAQENVLVNDEKKRAGSSSVNMVETGESSKGNSKFKGKRKFQGNNNSGSNKKPNYPCWKCGKVGHFKKDCKLMKKNKKSGSKDKQEAGSSGSKDPGKQG</sequence>
<dbReference type="InterPro" id="IPR036875">
    <property type="entry name" value="Znf_CCHC_sf"/>
</dbReference>
<evidence type="ECO:0000256" key="2">
    <source>
        <dbReference type="SAM" id="MobiDB-lite"/>
    </source>
</evidence>
<comment type="caution">
    <text evidence="4">The sequence shown here is derived from an EMBL/GenBank/DDBJ whole genome shotgun (WGS) entry which is preliminary data.</text>
</comment>